<dbReference type="PANTHER" id="PTHR10491:SF4">
    <property type="entry name" value="METHIONINE ADENOSYLTRANSFERASE 2 SUBUNIT BETA"/>
    <property type="match status" value="1"/>
</dbReference>
<sequence length="293" mass="32909">MASSNRFLIWGGEGWVAGHLKALLESQGKEVYSTTVRMQNREAVIAEIEKIKPTHVLNCAGCTGRPNVDWCEDNREETIRSNVIGTLNLTDVCYLKNIHITVFATGCIYTYNDEHPIGGPGFLETDPANFAGSFYSETKAHVEEVMKTYKNALILRLRMPVSDDLHSRNFVTKISKYDRVVDIPNSNTILHDLLPASILLAEHKDTGIYNFTNPGAISHNEVLALFKEYVRPDFTWKNFTLEEQSKVIKAGRSNCKLDTTKLVTKLAEYGYEVPEIHAAYKGCFQRMAAAGIK</sequence>
<organism evidence="2 3">
    <name type="scientific">Monilinia vaccinii-corymbosi</name>
    <dbReference type="NCBI Taxonomy" id="61207"/>
    <lineage>
        <taxon>Eukaryota</taxon>
        <taxon>Fungi</taxon>
        <taxon>Dikarya</taxon>
        <taxon>Ascomycota</taxon>
        <taxon>Pezizomycotina</taxon>
        <taxon>Leotiomycetes</taxon>
        <taxon>Helotiales</taxon>
        <taxon>Sclerotiniaceae</taxon>
        <taxon>Monilinia</taxon>
    </lineage>
</organism>
<dbReference type="SUPFAM" id="SSF51735">
    <property type="entry name" value="NAD(P)-binding Rossmann-fold domains"/>
    <property type="match status" value="1"/>
</dbReference>
<dbReference type="GO" id="GO:0048269">
    <property type="term" value="C:methionine adenosyltransferase complex"/>
    <property type="evidence" value="ECO:0007669"/>
    <property type="project" value="TreeGrafter"/>
</dbReference>
<gene>
    <name evidence="2" type="ORF">DSL72_002005</name>
</gene>
<name>A0A8A3PBE7_9HELO</name>
<evidence type="ECO:0000259" key="1">
    <source>
        <dbReference type="Pfam" id="PF04321"/>
    </source>
</evidence>
<evidence type="ECO:0000313" key="2">
    <source>
        <dbReference type="EMBL" id="QSZ32431.1"/>
    </source>
</evidence>
<dbReference type="CDD" id="cd05254">
    <property type="entry name" value="dTDP_HR_like_SDR_e"/>
    <property type="match status" value="1"/>
</dbReference>
<dbReference type="AlphaFoldDB" id="A0A8A3PBE7"/>
<keyword evidence="3" id="KW-1185">Reference proteome</keyword>
<evidence type="ECO:0000313" key="3">
    <source>
        <dbReference type="Proteomes" id="UP000672032"/>
    </source>
</evidence>
<dbReference type="OrthoDB" id="16464at2759"/>
<dbReference type="Pfam" id="PF04321">
    <property type="entry name" value="RmlD_sub_bind"/>
    <property type="match status" value="1"/>
</dbReference>
<protein>
    <recommendedName>
        <fullName evidence="1">RmlD-like substrate binding domain-containing protein</fullName>
    </recommendedName>
</protein>
<dbReference type="Gene3D" id="3.40.50.720">
    <property type="entry name" value="NAD(P)-binding Rossmann-like Domain"/>
    <property type="match status" value="1"/>
</dbReference>
<dbReference type="InterPro" id="IPR005913">
    <property type="entry name" value="dTDP_dehydrorham_reduct"/>
</dbReference>
<proteinExistence type="predicted"/>
<dbReference type="GO" id="GO:0006556">
    <property type="term" value="P:S-adenosylmethionine biosynthetic process"/>
    <property type="evidence" value="ECO:0007669"/>
    <property type="project" value="TreeGrafter"/>
</dbReference>
<dbReference type="Proteomes" id="UP000672032">
    <property type="component" value="Chromosome 3"/>
</dbReference>
<reference evidence="2" key="1">
    <citation type="submission" date="2020-10" db="EMBL/GenBank/DDBJ databases">
        <title>Genome Sequence of Monilinia vaccinii-corymbosi Sheds Light on Mummy Berry Disease Infection of Blueberry and Mating Type.</title>
        <authorList>
            <person name="Yow A.G."/>
            <person name="Zhang Y."/>
            <person name="Bansal K."/>
            <person name="Eacker S.M."/>
            <person name="Sullivan S."/>
            <person name="Liachko I."/>
            <person name="Cubeta M.A."/>
            <person name="Rollins J.A."/>
            <person name="Ashrafi H."/>
        </authorList>
    </citation>
    <scope>NUCLEOTIDE SEQUENCE</scope>
    <source>
        <strain evidence="2">RL-1</strain>
    </source>
</reference>
<feature type="domain" description="RmlD-like substrate binding" evidence="1">
    <location>
        <begin position="6"/>
        <end position="176"/>
    </location>
</feature>
<dbReference type="InterPro" id="IPR029903">
    <property type="entry name" value="RmlD-like-bd"/>
</dbReference>
<accession>A0A8A3PBE7</accession>
<dbReference type="GO" id="GO:0048270">
    <property type="term" value="F:methionine adenosyltransferase regulator activity"/>
    <property type="evidence" value="ECO:0007669"/>
    <property type="project" value="TreeGrafter"/>
</dbReference>
<dbReference type="PANTHER" id="PTHR10491">
    <property type="entry name" value="DTDP-4-DEHYDRORHAMNOSE REDUCTASE"/>
    <property type="match status" value="1"/>
</dbReference>
<dbReference type="EMBL" id="CP063407">
    <property type="protein sequence ID" value="QSZ32431.1"/>
    <property type="molecule type" value="Genomic_DNA"/>
</dbReference>
<dbReference type="InterPro" id="IPR036291">
    <property type="entry name" value="NAD(P)-bd_dom_sf"/>
</dbReference>